<evidence type="ECO:0000313" key="1">
    <source>
        <dbReference type="EMBL" id="ETW98308.1"/>
    </source>
</evidence>
<dbReference type="Gene3D" id="3.20.20.140">
    <property type="entry name" value="Metal-dependent hydrolases"/>
    <property type="match status" value="1"/>
</dbReference>
<protein>
    <recommendedName>
        <fullName evidence="3">Polymerase/histidinol phosphatase N-terminal domain-containing protein</fullName>
    </recommendedName>
</protein>
<evidence type="ECO:0000313" key="2">
    <source>
        <dbReference type="Proteomes" id="UP000019141"/>
    </source>
</evidence>
<comment type="caution">
    <text evidence="1">The sequence shown here is derived from an EMBL/GenBank/DDBJ whole genome shotgun (WGS) entry which is preliminary data.</text>
</comment>
<dbReference type="Proteomes" id="UP000019141">
    <property type="component" value="Unassembled WGS sequence"/>
</dbReference>
<dbReference type="PANTHER" id="PTHR42924">
    <property type="entry name" value="EXONUCLEASE"/>
    <property type="match status" value="1"/>
</dbReference>
<organism evidence="1 2">
    <name type="scientific">Entotheonella factor</name>
    <dbReference type="NCBI Taxonomy" id="1429438"/>
    <lineage>
        <taxon>Bacteria</taxon>
        <taxon>Pseudomonadati</taxon>
        <taxon>Nitrospinota/Tectimicrobiota group</taxon>
        <taxon>Candidatus Tectimicrobiota</taxon>
        <taxon>Candidatus Entotheonellia</taxon>
        <taxon>Candidatus Entotheonellales</taxon>
        <taxon>Candidatus Entotheonellaceae</taxon>
        <taxon>Candidatus Entotheonella</taxon>
    </lineage>
</organism>
<dbReference type="Pfam" id="PF13263">
    <property type="entry name" value="PHP_C"/>
    <property type="match status" value="1"/>
</dbReference>
<evidence type="ECO:0008006" key="3">
    <source>
        <dbReference type="Google" id="ProtNLM"/>
    </source>
</evidence>
<accession>W4LJQ7</accession>
<dbReference type="SUPFAM" id="SSF89550">
    <property type="entry name" value="PHP domain-like"/>
    <property type="match status" value="1"/>
</dbReference>
<proteinExistence type="predicted"/>
<name>W4LJQ7_ENTF1</name>
<dbReference type="EMBL" id="AZHW01000565">
    <property type="protein sequence ID" value="ETW98308.1"/>
    <property type="molecule type" value="Genomic_DNA"/>
</dbReference>
<dbReference type="PANTHER" id="PTHR42924:SF3">
    <property type="entry name" value="POLYMERASE_HISTIDINOL PHOSPHATASE N-TERMINAL DOMAIN-CONTAINING PROTEIN"/>
    <property type="match status" value="1"/>
</dbReference>
<dbReference type="InterPro" id="IPR016195">
    <property type="entry name" value="Pol/histidinol_Pase-like"/>
</dbReference>
<dbReference type="GO" id="GO:0035312">
    <property type="term" value="F:5'-3' DNA exonuclease activity"/>
    <property type="evidence" value="ECO:0007669"/>
    <property type="project" value="TreeGrafter"/>
</dbReference>
<dbReference type="GO" id="GO:0004534">
    <property type="term" value="F:5'-3' RNA exonuclease activity"/>
    <property type="evidence" value="ECO:0007669"/>
    <property type="project" value="TreeGrafter"/>
</dbReference>
<reference evidence="1 2" key="1">
    <citation type="journal article" date="2014" name="Nature">
        <title>An environmental bacterial taxon with a large and distinct metabolic repertoire.</title>
        <authorList>
            <person name="Wilson M.C."/>
            <person name="Mori T."/>
            <person name="Ruckert C."/>
            <person name="Uria A.R."/>
            <person name="Helf M.J."/>
            <person name="Takada K."/>
            <person name="Gernert C."/>
            <person name="Steffens U.A."/>
            <person name="Heycke N."/>
            <person name="Schmitt S."/>
            <person name="Rinke C."/>
            <person name="Helfrich E.J."/>
            <person name="Brachmann A.O."/>
            <person name="Gurgui C."/>
            <person name="Wakimoto T."/>
            <person name="Kracht M."/>
            <person name="Crusemann M."/>
            <person name="Hentschel U."/>
            <person name="Abe I."/>
            <person name="Matsunaga S."/>
            <person name="Kalinowski J."/>
            <person name="Takeyama H."/>
            <person name="Piel J."/>
        </authorList>
    </citation>
    <scope>NUCLEOTIDE SEQUENCE [LARGE SCALE GENOMIC DNA]</scope>
    <source>
        <strain evidence="2">TSY1</strain>
    </source>
</reference>
<sequence>MQPSFAAVRERYLDDLIEYGWYDVRTFSKKQRRTLQTPDYLLELLQSTPVTAVEMHSHTPRSDGLIEPERIQSWTQALYKKGYFRYEHIDIPLVVMITDHDYIYDASQLKTISQDSGLTFLSGTEVSTEHGHVLYYGSHPEVVMTYELDRPQLAVKPESYEFFDMVRDLDGGVAFPSHPYRETSILHELPGDEVATRLDVLEVLNGKTPADQNLKALEYAKQHGIRGVGGSDAHQMSRLYSYVTLFDGPIHTVDDLLVALREGDFFPVHGEHLRLKHDD</sequence>
<gene>
    <name evidence="1" type="ORF">ETSY1_19240</name>
</gene>
<keyword evidence="2" id="KW-1185">Reference proteome</keyword>
<dbReference type="AlphaFoldDB" id="W4LJQ7"/>
<dbReference type="HOGENOM" id="CLU_996319_0_0_7"/>
<dbReference type="InterPro" id="IPR052018">
    <property type="entry name" value="PHP_domain"/>
</dbReference>
<dbReference type="CDD" id="cd07432">
    <property type="entry name" value="PHP_HisPPase"/>
    <property type="match status" value="1"/>
</dbReference>